<comment type="caution">
    <text evidence="10">The sequence shown here is derived from an EMBL/GenBank/DDBJ whole genome shotgun (WGS) entry which is preliminary data.</text>
</comment>
<protein>
    <submittedName>
        <fullName evidence="10">D-methionine ABC transporter ATP-binding protein</fullName>
    </submittedName>
</protein>
<dbReference type="Proteomes" id="UP001058124">
    <property type="component" value="Unassembled WGS sequence"/>
</dbReference>
<dbReference type="InterPro" id="IPR003439">
    <property type="entry name" value="ABC_transporter-like_ATP-bd"/>
</dbReference>
<dbReference type="RefSeq" id="WP_027275875.1">
    <property type="nucleotide sequence ID" value="NZ_BRLH01000001.1"/>
</dbReference>
<dbReference type="InterPro" id="IPR050086">
    <property type="entry name" value="MetN_ABC_transporter-like"/>
</dbReference>
<dbReference type="SUPFAM" id="SSF52540">
    <property type="entry name" value="P-loop containing nucleoside triphosphate hydrolases"/>
    <property type="match status" value="1"/>
</dbReference>
<dbReference type="InterPro" id="IPR017871">
    <property type="entry name" value="ABC_transporter-like_CS"/>
</dbReference>
<dbReference type="PANTHER" id="PTHR43166">
    <property type="entry name" value="AMINO ACID IMPORT ATP-BINDING PROTEIN"/>
    <property type="match status" value="1"/>
</dbReference>
<name>A0AAV5MX54_9GAMM</name>
<evidence type="ECO:0000256" key="6">
    <source>
        <dbReference type="ARBA" id="ARBA00022967"/>
    </source>
</evidence>
<reference evidence="10" key="1">
    <citation type="submission" date="2022-06" db="EMBL/GenBank/DDBJ databases">
        <title>Draft genome sequences of Leminorella grimontii str. JCM5902.</title>
        <authorList>
            <person name="Wakabayashi Y."/>
            <person name="Kojima K."/>
        </authorList>
    </citation>
    <scope>NUCLEOTIDE SEQUENCE</scope>
    <source>
        <strain evidence="10">JCM 5902</strain>
    </source>
</reference>
<dbReference type="Pfam" id="PF00005">
    <property type="entry name" value="ABC_tran"/>
    <property type="match status" value="1"/>
</dbReference>
<sequence>MIRIRNLSKSYFGNTILDNINLDVAQGEIHGLLGVSGAGKSTLLRCINGIEQFSDNGSVRVDNTEIQRLSPSELRAFRKNIGMIFQNFALLERKTAIENVMLPMSCWNMFSQEMRFRAERLLRSVGMEDKAGSRIAELSGGQKQRVAIARALALRPKVLLCDEATSALDPTTAKSILDLLKRINEESGITIVMVTHQMDVVKYACDRLSVIEHGKLTLTDTVKNMFSRRPDALSELSSNIDIVLKDGEVGFNMTLADIEQSADVLLQLSKLASEKLRILFTRTDGCKAGTIAHYTIAVNQADYTKITACLTQNNIQFQKLVA</sequence>
<dbReference type="PANTHER" id="PTHR43166:SF30">
    <property type="entry name" value="METHIONINE IMPORT ATP-BINDING PROTEIN METN"/>
    <property type="match status" value="1"/>
</dbReference>
<evidence type="ECO:0000256" key="2">
    <source>
        <dbReference type="ARBA" id="ARBA00022448"/>
    </source>
</evidence>
<evidence type="ECO:0000313" key="11">
    <source>
        <dbReference type="Proteomes" id="UP001058124"/>
    </source>
</evidence>
<keyword evidence="2" id="KW-0813">Transport</keyword>
<dbReference type="GO" id="GO:0016887">
    <property type="term" value="F:ATP hydrolysis activity"/>
    <property type="evidence" value="ECO:0007669"/>
    <property type="project" value="InterPro"/>
</dbReference>
<comment type="subcellular location">
    <subcellularLocation>
        <location evidence="1">Cell inner membrane</location>
        <topology evidence="1">Peripheral membrane protein</topology>
    </subcellularLocation>
</comment>
<evidence type="ECO:0000256" key="7">
    <source>
        <dbReference type="ARBA" id="ARBA00022970"/>
    </source>
</evidence>
<gene>
    <name evidence="10" type="primary">metN2</name>
    <name evidence="10" type="ORF">SOASR030_00120</name>
</gene>
<dbReference type="SMART" id="SM00382">
    <property type="entry name" value="AAA"/>
    <property type="match status" value="1"/>
</dbReference>
<evidence type="ECO:0000256" key="5">
    <source>
        <dbReference type="ARBA" id="ARBA00022840"/>
    </source>
</evidence>
<organism evidence="10 11">
    <name type="scientific">Leminorella grimontii</name>
    <dbReference type="NCBI Taxonomy" id="82981"/>
    <lineage>
        <taxon>Bacteria</taxon>
        <taxon>Pseudomonadati</taxon>
        <taxon>Pseudomonadota</taxon>
        <taxon>Gammaproteobacteria</taxon>
        <taxon>Enterobacterales</taxon>
        <taxon>Budviciaceae</taxon>
        <taxon>Leminorella</taxon>
    </lineage>
</organism>
<dbReference type="GO" id="GO:0006865">
    <property type="term" value="P:amino acid transport"/>
    <property type="evidence" value="ECO:0007669"/>
    <property type="project" value="UniProtKB-KW"/>
</dbReference>
<keyword evidence="11" id="KW-1185">Reference proteome</keyword>
<keyword evidence="4" id="KW-0547">Nucleotide-binding</keyword>
<evidence type="ECO:0000259" key="9">
    <source>
        <dbReference type="PROSITE" id="PS50893"/>
    </source>
</evidence>
<evidence type="ECO:0000256" key="3">
    <source>
        <dbReference type="ARBA" id="ARBA00022475"/>
    </source>
</evidence>
<keyword evidence="6" id="KW-1278">Translocase</keyword>
<dbReference type="GO" id="GO:0005524">
    <property type="term" value="F:ATP binding"/>
    <property type="evidence" value="ECO:0007669"/>
    <property type="project" value="UniProtKB-KW"/>
</dbReference>
<dbReference type="AlphaFoldDB" id="A0AAV5MX54"/>
<keyword evidence="7" id="KW-0029">Amino-acid transport</keyword>
<proteinExistence type="predicted"/>
<evidence type="ECO:0000256" key="8">
    <source>
        <dbReference type="ARBA" id="ARBA00023136"/>
    </source>
</evidence>
<keyword evidence="8" id="KW-0472">Membrane</keyword>
<evidence type="ECO:0000256" key="4">
    <source>
        <dbReference type="ARBA" id="ARBA00022741"/>
    </source>
</evidence>
<dbReference type="PROSITE" id="PS00211">
    <property type="entry name" value="ABC_TRANSPORTER_1"/>
    <property type="match status" value="1"/>
</dbReference>
<feature type="domain" description="ABC transporter" evidence="9">
    <location>
        <begin position="2"/>
        <end position="238"/>
    </location>
</feature>
<evidence type="ECO:0000313" key="10">
    <source>
        <dbReference type="EMBL" id="GKX53900.1"/>
    </source>
</evidence>
<keyword evidence="3" id="KW-1003">Cell membrane</keyword>
<evidence type="ECO:0000256" key="1">
    <source>
        <dbReference type="ARBA" id="ARBA00004417"/>
    </source>
</evidence>
<dbReference type="InterPro" id="IPR027417">
    <property type="entry name" value="P-loop_NTPase"/>
</dbReference>
<keyword evidence="5 10" id="KW-0067">ATP-binding</keyword>
<dbReference type="InterPro" id="IPR003593">
    <property type="entry name" value="AAA+_ATPase"/>
</dbReference>
<dbReference type="Gene3D" id="3.40.50.300">
    <property type="entry name" value="P-loop containing nucleotide triphosphate hydrolases"/>
    <property type="match status" value="1"/>
</dbReference>
<accession>A0AAV5MX54</accession>
<dbReference type="EMBL" id="BRLH01000001">
    <property type="protein sequence ID" value="GKX53900.1"/>
    <property type="molecule type" value="Genomic_DNA"/>
</dbReference>
<dbReference type="PROSITE" id="PS50893">
    <property type="entry name" value="ABC_TRANSPORTER_2"/>
    <property type="match status" value="1"/>
</dbReference>
<dbReference type="GO" id="GO:0005886">
    <property type="term" value="C:plasma membrane"/>
    <property type="evidence" value="ECO:0007669"/>
    <property type="project" value="UniProtKB-SubCell"/>
</dbReference>